<dbReference type="AlphaFoldDB" id="A0A1Z3N5I6"/>
<dbReference type="PROSITE" id="PS00109">
    <property type="entry name" value="PROTEIN_KINASE_TYR"/>
    <property type="match status" value="1"/>
</dbReference>
<dbReference type="OrthoDB" id="5287493at2"/>
<feature type="region of interest" description="Disordered" evidence="5">
    <location>
        <begin position="473"/>
        <end position="495"/>
    </location>
</feature>
<dbReference type="PROSITE" id="PS50011">
    <property type="entry name" value="PROTEIN_KINASE_DOM"/>
    <property type="match status" value="1"/>
</dbReference>
<dbReference type="InterPro" id="IPR000719">
    <property type="entry name" value="Prot_kinase_dom"/>
</dbReference>
<organism evidence="7 8">
    <name type="scientific">Bdellovibrio bacteriovorus</name>
    <dbReference type="NCBI Taxonomy" id="959"/>
    <lineage>
        <taxon>Bacteria</taxon>
        <taxon>Pseudomonadati</taxon>
        <taxon>Bdellovibrionota</taxon>
        <taxon>Bdellovibrionia</taxon>
        <taxon>Bdellovibrionales</taxon>
        <taxon>Pseudobdellovibrionaceae</taxon>
        <taxon>Bdellovibrio</taxon>
    </lineage>
</organism>
<dbReference type="Gene3D" id="1.10.510.10">
    <property type="entry name" value="Transferase(Phosphotransferase) domain 1"/>
    <property type="match status" value="1"/>
</dbReference>
<evidence type="ECO:0000259" key="6">
    <source>
        <dbReference type="PROSITE" id="PS50011"/>
    </source>
</evidence>
<feature type="domain" description="Protein kinase" evidence="6">
    <location>
        <begin position="11"/>
        <end position="287"/>
    </location>
</feature>
<dbReference type="Proteomes" id="UP000197003">
    <property type="component" value="Chromosome"/>
</dbReference>
<keyword evidence="3" id="KW-0418">Kinase</keyword>
<proteinExistence type="predicted"/>
<feature type="compositionally biased region" description="Polar residues" evidence="5">
    <location>
        <begin position="393"/>
        <end position="438"/>
    </location>
</feature>
<evidence type="ECO:0000256" key="1">
    <source>
        <dbReference type="ARBA" id="ARBA00022679"/>
    </source>
</evidence>
<dbReference type="Pfam" id="PF08308">
    <property type="entry name" value="PEGA"/>
    <property type="match status" value="1"/>
</dbReference>
<sequence length="653" mass="71360">MSQAVEQFGKYILLERLAAGGMAEVYLSKSTGAVGVNKFVAIKRILPQYSDHQDFIEMFKEEAKIAVNLNHGNVVSIYDFGVEKAQFFLVMEYVEGRNLRQILNELKKTNTQFTIEQIVYMIKEVAAGLDHAHRCIDGTTGKPLNIVHRDMSPQNIMVSFEGEVKIIDFGIAKAETQMEATKAGTLKGKYGYMSPEQADGQSIDPRTDIFSMGIVLWELLANDRLFTSNSEAAILRKIRECQVPSIRKINPSVPPELERIVNKALAKDKSLRYQTAAAFHRDLNRFLNTQYPEFSPHDFSVFMKNAFSAAFLEQRRKLVEFAKVQAQPTSEDKTIVTQTDMRTPQRPPAYAPPAETAEGEERLDLDTSTDIRVNLDNLKTPPKPSMPKAPGATDTNITQTRTSATGTFASGPGTMTRTPSSVNQMGTRTSIGRPAPSSSMEDITGIAMKAVGALLVVVGLWWGYTNFVAKKSPGKSGATAGLTPKPANSGNAQAAGTLQQTELAATSPEYTVTIYSNPGGARVVIDGNDTGEFTPVRKTVKANTPYSLRLVKEGYTDLVTTITPTYEAYSFTGTLQRLPRVASLIINIVNGGANPELRIAGVPVSIKPSGDAYLIQAEVGVKIQARNKTTGLSAETTITVPADQRKIVDLYLK</sequence>
<dbReference type="Pfam" id="PF00069">
    <property type="entry name" value="Pkinase"/>
    <property type="match status" value="1"/>
</dbReference>
<feature type="region of interest" description="Disordered" evidence="5">
    <location>
        <begin position="374"/>
        <end position="438"/>
    </location>
</feature>
<evidence type="ECO:0000313" key="7">
    <source>
        <dbReference type="EMBL" id="ASD62723.1"/>
    </source>
</evidence>
<name>A0A1Z3N5I6_BDEBC</name>
<evidence type="ECO:0000256" key="4">
    <source>
        <dbReference type="ARBA" id="ARBA00022840"/>
    </source>
</evidence>
<dbReference type="InterPro" id="IPR008266">
    <property type="entry name" value="Tyr_kinase_AS"/>
</dbReference>
<dbReference type="InterPro" id="IPR011009">
    <property type="entry name" value="Kinase-like_dom_sf"/>
</dbReference>
<dbReference type="InterPro" id="IPR013229">
    <property type="entry name" value="PEGA"/>
</dbReference>
<keyword evidence="1" id="KW-0808">Transferase</keyword>
<dbReference type="Gene3D" id="3.30.200.20">
    <property type="entry name" value="Phosphorylase Kinase, domain 1"/>
    <property type="match status" value="1"/>
</dbReference>
<dbReference type="EMBL" id="CP020946">
    <property type="protein sequence ID" value="ASD62723.1"/>
    <property type="molecule type" value="Genomic_DNA"/>
</dbReference>
<dbReference type="SUPFAM" id="SSF56112">
    <property type="entry name" value="Protein kinase-like (PK-like)"/>
    <property type="match status" value="1"/>
</dbReference>
<gene>
    <name evidence="7" type="ORF">B9G79_03640</name>
</gene>
<evidence type="ECO:0000256" key="5">
    <source>
        <dbReference type="SAM" id="MobiDB-lite"/>
    </source>
</evidence>
<protein>
    <recommendedName>
        <fullName evidence="6">Protein kinase domain-containing protein</fullName>
    </recommendedName>
</protein>
<dbReference type="RefSeq" id="WP_088564344.1">
    <property type="nucleotide sequence ID" value="NZ_CP020946.1"/>
</dbReference>
<evidence type="ECO:0000256" key="3">
    <source>
        <dbReference type="ARBA" id="ARBA00022777"/>
    </source>
</evidence>
<dbReference type="PANTHER" id="PTHR43289:SF34">
    <property type="entry name" value="SERINE_THREONINE-PROTEIN KINASE YBDM-RELATED"/>
    <property type="match status" value="1"/>
</dbReference>
<dbReference type="CDD" id="cd14014">
    <property type="entry name" value="STKc_PknB_like"/>
    <property type="match status" value="1"/>
</dbReference>
<feature type="compositionally biased region" description="Polar residues" evidence="5">
    <location>
        <begin position="486"/>
        <end position="495"/>
    </location>
</feature>
<reference evidence="7 8" key="1">
    <citation type="submission" date="2017-04" db="EMBL/GenBank/DDBJ databases">
        <title>Whole genome sequence of Bdellovibrio bacteriovorus strain SSB218315.</title>
        <authorList>
            <person name="Oyedara O."/>
            <person name="Rodriguez-Perez M.A."/>
        </authorList>
    </citation>
    <scope>NUCLEOTIDE SEQUENCE [LARGE SCALE GENOMIC DNA]</scope>
    <source>
        <strain evidence="7 8">SSB218315</strain>
    </source>
</reference>
<keyword evidence="4" id="KW-0067">ATP-binding</keyword>
<accession>A0A1Z3N5I6</accession>
<feature type="region of interest" description="Disordered" evidence="5">
    <location>
        <begin position="330"/>
        <end position="361"/>
    </location>
</feature>
<keyword evidence="2" id="KW-0547">Nucleotide-binding</keyword>
<dbReference type="PANTHER" id="PTHR43289">
    <property type="entry name" value="MITOGEN-ACTIVATED PROTEIN KINASE KINASE KINASE 20-RELATED"/>
    <property type="match status" value="1"/>
</dbReference>
<evidence type="ECO:0000256" key="2">
    <source>
        <dbReference type="ARBA" id="ARBA00022741"/>
    </source>
</evidence>
<dbReference type="GO" id="GO:0005524">
    <property type="term" value="F:ATP binding"/>
    <property type="evidence" value="ECO:0007669"/>
    <property type="project" value="UniProtKB-KW"/>
</dbReference>
<evidence type="ECO:0000313" key="8">
    <source>
        <dbReference type="Proteomes" id="UP000197003"/>
    </source>
</evidence>
<dbReference type="GO" id="GO:0004674">
    <property type="term" value="F:protein serine/threonine kinase activity"/>
    <property type="evidence" value="ECO:0007669"/>
    <property type="project" value="TreeGrafter"/>
</dbReference>